<gene>
    <name evidence="8" type="ORF">Q664_00790</name>
</gene>
<evidence type="ECO:0000313" key="8">
    <source>
        <dbReference type="EMBL" id="KFA94746.1"/>
    </source>
</evidence>
<organism evidence="8 9">
    <name type="scientific">Archangium violaceum Cb vi76</name>
    <dbReference type="NCBI Taxonomy" id="1406225"/>
    <lineage>
        <taxon>Bacteria</taxon>
        <taxon>Pseudomonadati</taxon>
        <taxon>Myxococcota</taxon>
        <taxon>Myxococcia</taxon>
        <taxon>Myxococcales</taxon>
        <taxon>Cystobacterineae</taxon>
        <taxon>Archangiaceae</taxon>
        <taxon>Archangium</taxon>
    </lineage>
</organism>
<evidence type="ECO:0000256" key="2">
    <source>
        <dbReference type="ARBA" id="ARBA00022448"/>
    </source>
</evidence>
<proteinExistence type="predicted"/>
<keyword evidence="2" id="KW-0813">Transport</keyword>
<dbReference type="Pfam" id="PF25183">
    <property type="entry name" value="OMP_b-brl_4"/>
    <property type="match status" value="2"/>
</dbReference>
<dbReference type="InterPro" id="IPR036942">
    <property type="entry name" value="Beta-barrel_TonB_sf"/>
</dbReference>
<evidence type="ECO:0000256" key="5">
    <source>
        <dbReference type="ARBA" id="ARBA00023136"/>
    </source>
</evidence>
<dbReference type="InterPro" id="IPR057601">
    <property type="entry name" value="Oar-like_b-barrel"/>
</dbReference>
<dbReference type="Gene3D" id="2.60.40.1120">
    <property type="entry name" value="Carboxypeptidase-like, regulatory domain"/>
    <property type="match status" value="1"/>
</dbReference>
<dbReference type="AlphaFoldDB" id="A0A084T211"/>
<dbReference type="PANTHER" id="PTHR30069">
    <property type="entry name" value="TONB-DEPENDENT OUTER MEMBRANE RECEPTOR"/>
    <property type="match status" value="1"/>
</dbReference>
<dbReference type="GO" id="GO:0044718">
    <property type="term" value="P:siderophore transmembrane transport"/>
    <property type="evidence" value="ECO:0007669"/>
    <property type="project" value="TreeGrafter"/>
</dbReference>
<evidence type="ECO:0000256" key="3">
    <source>
        <dbReference type="ARBA" id="ARBA00022452"/>
    </source>
</evidence>
<dbReference type="GO" id="GO:0015344">
    <property type="term" value="F:siderophore uptake transmembrane transporter activity"/>
    <property type="evidence" value="ECO:0007669"/>
    <property type="project" value="TreeGrafter"/>
</dbReference>
<dbReference type="Proteomes" id="UP000028547">
    <property type="component" value="Unassembled WGS sequence"/>
</dbReference>
<accession>A0A084T211</accession>
<dbReference type="InterPro" id="IPR037066">
    <property type="entry name" value="Plug_dom_sf"/>
</dbReference>
<keyword evidence="6" id="KW-0998">Cell outer membrane</keyword>
<dbReference type="PANTHER" id="PTHR30069:SF46">
    <property type="entry name" value="OAR PROTEIN"/>
    <property type="match status" value="1"/>
</dbReference>
<evidence type="ECO:0000256" key="1">
    <source>
        <dbReference type="ARBA" id="ARBA00004571"/>
    </source>
</evidence>
<evidence type="ECO:0000313" key="9">
    <source>
        <dbReference type="Proteomes" id="UP000028547"/>
    </source>
</evidence>
<dbReference type="Gene3D" id="2.40.170.20">
    <property type="entry name" value="TonB-dependent receptor, beta-barrel domain"/>
    <property type="match status" value="1"/>
</dbReference>
<evidence type="ECO:0000256" key="6">
    <source>
        <dbReference type="ARBA" id="ARBA00023237"/>
    </source>
</evidence>
<evidence type="ECO:0000256" key="4">
    <source>
        <dbReference type="ARBA" id="ARBA00022692"/>
    </source>
</evidence>
<dbReference type="Gene3D" id="2.170.130.10">
    <property type="entry name" value="TonB-dependent receptor, plug domain"/>
    <property type="match status" value="1"/>
</dbReference>
<keyword evidence="3" id="KW-1134">Transmembrane beta strand</keyword>
<keyword evidence="5" id="KW-0472">Membrane</keyword>
<dbReference type="InterPro" id="IPR039426">
    <property type="entry name" value="TonB-dep_rcpt-like"/>
</dbReference>
<keyword evidence="4" id="KW-0812">Transmembrane</keyword>
<feature type="domain" description="TonB-dependent transporter Oar-like beta-barrel" evidence="7">
    <location>
        <begin position="435"/>
        <end position="982"/>
    </location>
</feature>
<comment type="subcellular location">
    <subcellularLocation>
        <location evidence="1">Cell outer membrane</location>
        <topology evidence="1">Multi-pass membrane protein</topology>
    </subcellularLocation>
</comment>
<dbReference type="Pfam" id="PF13620">
    <property type="entry name" value="CarboxypepD_reg"/>
    <property type="match status" value="1"/>
</dbReference>
<reference evidence="8 9" key="1">
    <citation type="submission" date="2014-07" db="EMBL/GenBank/DDBJ databases">
        <title>Draft Genome Sequence of Gephyronic Acid Producer, Cystobacter violaceus Strain Cb vi76.</title>
        <authorList>
            <person name="Stevens D.C."/>
            <person name="Young J."/>
            <person name="Carmichael R."/>
            <person name="Tan J."/>
            <person name="Taylor R.E."/>
        </authorList>
    </citation>
    <scope>NUCLEOTIDE SEQUENCE [LARGE SCALE GENOMIC DNA]</scope>
    <source>
        <strain evidence="8 9">Cb vi76</strain>
    </source>
</reference>
<name>A0A084T211_9BACT</name>
<protein>
    <recommendedName>
        <fullName evidence="7">TonB-dependent transporter Oar-like beta-barrel domain-containing protein</fullName>
    </recommendedName>
</protein>
<dbReference type="GO" id="GO:0009279">
    <property type="term" value="C:cell outer membrane"/>
    <property type="evidence" value="ECO:0007669"/>
    <property type="project" value="UniProtKB-SubCell"/>
</dbReference>
<evidence type="ECO:0000259" key="7">
    <source>
        <dbReference type="Pfam" id="PF25183"/>
    </source>
</evidence>
<feature type="domain" description="TonB-dependent transporter Oar-like beta-barrel" evidence="7">
    <location>
        <begin position="220"/>
        <end position="354"/>
    </location>
</feature>
<dbReference type="EMBL" id="JPMI01000004">
    <property type="protein sequence ID" value="KFA94746.1"/>
    <property type="molecule type" value="Genomic_DNA"/>
</dbReference>
<dbReference type="SUPFAM" id="SSF49464">
    <property type="entry name" value="Carboxypeptidase regulatory domain-like"/>
    <property type="match status" value="1"/>
</dbReference>
<comment type="caution">
    <text evidence="8">The sequence shown here is derived from an EMBL/GenBank/DDBJ whole genome shotgun (WGS) entry which is preliminary data.</text>
</comment>
<dbReference type="InterPro" id="IPR008969">
    <property type="entry name" value="CarboxyPept-like_regulatory"/>
</dbReference>
<sequence>MAQGVTGSAVTGTVTTQEGEPLPTAVVQLRNTATGTTFTAVTGSSGNYLLDNLPPGGPYTLTANMEGFYPATRTGMQLVLGQRFNIDLKLRQFEEFQEEMVVTAQATDELQDQGRTGPSMTMESEQMTSLPLQGRNFTDLISTTPQVSGTAMAGQNNRFNNIQVDGAAYNDIFGLSGSGTPGGQAGAKPISIEAIQTFVVQVSPFDVRYGNFAGGMVNAVTKSGTNEFHGSLFGYTQNKSLAGRQDDPTFLGYNIWQFGGSLGGPIVKDKAHFFIATDLQERNSAFGNQFQIGGVNAEEDRARAGFTQAEADRFSSILTNKYGVPNPGTALATQLRNPDRNVFAKISTGVIPNSYLELSYNFVGALQDSLTRAPTSPSIPNRLRDGYQLSNAGYAQTVNTHTARAKLTSTFLEGKLSNEFLAGFSILRDARDPSQDIPLILVKAGSLGANDSWLAAGAERFSQLNQLDQDIFQIQDSLTLALGDHQLTAGTSTEFFRLRNAFLQAATGVWTFDSLDDFEAGNASAFQRRFGVSDLQEPGTAEFTVVQPGFYLQDNWTPFKNLTLTPGIRIDVPFLSAANTNERLVNNEALPIDTGKMPSGNILWSPRLGVNWDVEGNSNTIVRGGVGIFSGRPPYVWVSNAYSINGLSQVELTCSRTAGARQVPAFTADPNAQPFDCLGGTNPPTAPTNQGEIDYFDPGTRYPQNFRVALGADRRLPWGLIATADLLYTQDVNGWYTTDENLVNQGQNGEGRSLYGSFAATGFRASPTRRDSTNLVQAIRVFNKNGGRVANATLQLRKEIQDMLDLSVAYSYTDSKDLISMTSAQAYSNFQFAPVDGSLENRNLRPSAFDRTHRVTLTATSNLPLGFNAGIIYTGQSGLPYSWTVNGDVNADGINGNDLAFIPADPSQISLQDPSQYEALNNFINSQQCLREAKGSIIQRGACRNPWQNFFNVRLGWTSPEFVKGQRLELQGDIFNVLNLLNPEWGLFEQEAQFENHGSSFLRAVGYDTANNRPIYSFTEPTAVRTTVYTPTLSRWRIQLGARYVF</sequence>
<dbReference type="SUPFAM" id="SSF56935">
    <property type="entry name" value="Porins"/>
    <property type="match status" value="1"/>
</dbReference>